<dbReference type="GO" id="GO:0015031">
    <property type="term" value="P:protein transport"/>
    <property type="evidence" value="ECO:0007669"/>
    <property type="project" value="InterPro"/>
</dbReference>
<dbReference type="EMBL" id="JAAXPO010000001">
    <property type="protein sequence ID" value="NKZ17646.1"/>
    <property type="molecule type" value="Genomic_DNA"/>
</dbReference>
<name>A0A846Z8I3_9LACO</name>
<dbReference type="InterPro" id="IPR022372">
    <property type="entry name" value="Accessory_SS_Asp1"/>
</dbReference>
<dbReference type="Proteomes" id="UP000590460">
    <property type="component" value="Unassembled WGS sequence"/>
</dbReference>
<proteinExistence type="predicted"/>
<organism evidence="1 2">
    <name type="scientific">Leuconostoc holzapfelii</name>
    <dbReference type="NCBI Taxonomy" id="434464"/>
    <lineage>
        <taxon>Bacteria</taxon>
        <taxon>Bacillati</taxon>
        <taxon>Bacillota</taxon>
        <taxon>Bacilli</taxon>
        <taxon>Lactobacillales</taxon>
        <taxon>Lactobacillaceae</taxon>
        <taxon>Leuconostoc</taxon>
    </lineage>
</organism>
<dbReference type="AlphaFoldDB" id="A0A846Z8I3"/>
<gene>
    <name evidence="1" type="primary">asp1</name>
    <name evidence="1" type="ORF">HF966_00340</name>
</gene>
<dbReference type="NCBIfam" id="TIGR03713">
    <property type="entry name" value="acc_sec_asp1"/>
    <property type="match status" value="1"/>
</dbReference>
<comment type="caution">
    <text evidence="1">The sequence shown here is derived from an EMBL/GenBank/DDBJ whole genome shotgun (WGS) entry which is preliminary data.</text>
</comment>
<evidence type="ECO:0000313" key="1">
    <source>
        <dbReference type="EMBL" id="NKZ17646.1"/>
    </source>
</evidence>
<evidence type="ECO:0000313" key="2">
    <source>
        <dbReference type="Proteomes" id="UP000590460"/>
    </source>
</evidence>
<sequence length="528" mass="61526">MFYFIPAWYDERLTFDDTINQIKMFQSAEEPIQIIVPNYITQIEKFLHQQDLSSINYWAVFDDIQNTHHVMQRIISFEELNWPEGAEFVYTPFNIIVLVHDAMFARIKFGEDAYLSEITYYSGSEVDVEVYFDSRGFVSSIAYYVDGQKAYTDYLDKGGDWQIREYVETHEIIVNSTHQARFFKSHYRNMQELIEERLARYFSHIDEEEKPRMVVAADSRHNELVLNITTRPETVILSFFEPRNGRKLMIDNPMHTLSAASLMVFDTEDLRQQMMTEIGQKLDYPAIENWERKLHHLPPYDARLTLGTSQQFKNMYVLMMIKDLSEAEILELIDFAVDYTIAHKLVYVTMACADGFEKSRIEQQIRQKISEKFGVSVDIIADMIAGDNQVNENAEVEAENMISNDEKAAKDLIDRIQAQYFESEDAIIRELRRTRLIVDLSHQPDIFTQIAGISSGIPQINQIESPYVLHKKNGFILSNSRKLTQAMDYYLVGLSHWNEALVYSVQQIQKYSNGAIVKQWQDILEGAG</sequence>
<dbReference type="RefSeq" id="WP_168675683.1">
    <property type="nucleotide sequence ID" value="NZ_BPKV01000010.1"/>
</dbReference>
<reference evidence="1 2" key="1">
    <citation type="submission" date="2020-04" db="EMBL/GenBank/DDBJ databases">
        <title>MicrobeNet Type strains.</title>
        <authorList>
            <person name="Nicholson A.C."/>
        </authorList>
    </citation>
    <scope>NUCLEOTIDE SEQUENCE [LARGE SCALE GENOMIC DNA]</scope>
    <source>
        <strain evidence="1 2">CCUG 54536</strain>
    </source>
</reference>
<dbReference type="Pfam" id="PF16993">
    <property type="entry name" value="Asp1"/>
    <property type="match status" value="1"/>
</dbReference>
<protein>
    <submittedName>
        <fullName evidence="1">Accessory Sec system protein Asp1</fullName>
    </submittedName>
</protein>
<accession>A0A846Z8I3</accession>